<accession>F9GAS4</accession>
<protein>
    <submittedName>
        <fullName evidence="1">Uncharacterized protein</fullName>
    </submittedName>
</protein>
<evidence type="ECO:0000313" key="1">
    <source>
        <dbReference type="EMBL" id="EGU73732.1"/>
    </source>
</evidence>
<gene>
    <name evidence="1" type="ORF">FOXB_15756</name>
</gene>
<reference evidence="1" key="1">
    <citation type="journal article" date="2012" name="Mol. Plant Microbe Interact.">
        <title>A highly conserved effector in Fusarium oxysporum is required for full virulence on Arabidopsis.</title>
        <authorList>
            <person name="Thatcher L.F."/>
            <person name="Gardiner D.M."/>
            <person name="Kazan K."/>
            <person name="Manners J."/>
        </authorList>
    </citation>
    <scope>NUCLEOTIDE SEQUENCE [LARGE SCALE GENOMIC DNA]</scope>
    <source>
        <strain evidence="1">Fo5176</strain>
    </source>
</reference>
<dbReference type="EMBL" id="AFQF01004248">
    <property type="protein sequence ID" value="EGU73732.1"/>
    <property type="molecule type" value="Genomic_DNA"/>
</dbReference>
<name>F9GAS4_FUSOF</name>
<organism evidence="1">
    <name type="scientific">Fusarium oxysporum (strain Fo5176)</name>
    <name type="common">Fusarium vascular wilt</name>
    <dbReference type="NCBI Taxonomy" id="660025"/>
    <lineage>
        <taxon>Eukaryota</taxon>
        <taxon>Fungi</taxon>
        <taxon>Dikarya</taxon>
        <taxon>Ascomycota</taxon>
        <taxon>Pezizomycotina</taxon>
        <taxon>Sordariomycetes</taxon>
        <taxon>Hypocreomycetidae</taxon>
        <taxon>Hypocreales</taxon>
        <taxon>Nectriaceae</taxon>
        <taxon>Fusarium</taxon>
        <taxon>Fusarium oxysporum species complex</taxon>
    </lineage>
</organism>
<proteinExistence type="predicted"/>
<dbReference type="AlphaFoldDB" id="F9GAS4"/>
<sequence>MVLKQYTNFGDPVDRGRSSKGTVSVTSGYTIGNTLAVVTSFDVTLIEKVLGVSMRVNYSQNRISAQTQALTFEVPAGHYGTIVSQPNVRRVEGRVLDGCTYNLDKTDFVSDS</sequence>
<comment type="caution">
    <text evidence="1">The sequence shown here is derived from an EMBL/GenBank/DDBJ whole genome shotgun (WGS) entry which is preliminary data.</text>
</comment>